<dbReference type="InterPro" id="IPR027976">
    <property type="entry name" value="TAF1D"/>
</dbReference>
<dbReference type="GO" id="GO:0005654">
    <property type="term" value="C:nucleoplasm"/>
    <property type="evidence" value="ECO:0007669"/>
    <property type="project" value="TreeGrafter"/>
</dbReference>
<keyword evidence="7" id="KW-0539">Nucleus</keyword>
<sequence length="275" mass="31747">PTRPPFSLGCGSSAAPLMASLGTPAQDNNVSESSGSLFQADVTCTPSRTRRRRAADKPKHMSLPSSSDSSDFEPVPKYLPLKKILEQFRKKKKKQKKKRQRYRKYLVTEKKPHKPPAKKITITLQEKHRRLRERSITFPFTGQKYLQFKRYLPYEQSVFSGFLRYTEKLKYDRHLQNSLKIMDLGEDLENESSEMRKYGYLDDDGPISPIVEQNENTNTNNDEDHSNYDAKIVENNSFILKCTVPSKGKWCIKKKKTNTLNAKPKNLNLQEDGQV</sequence>
<protein>
    <recommendedName>
        <fullName evidence="2">TATA box-binding protein-associated factor RNA polymerase I subunit D</fullName>
    </recommendedName>
    <alternativeName>
        <fullName evidence="11">TATA box-binding protein-associated factor 1D</fullName>
    </alternativeName>
    <alternativeName>
        <fullName evidence="10">Transcription initiation factor SL1/TIF-IB subunit D</fullName>
    </alternativeName>
</protein>
<feature type="non-terminal residue" evidence="13">
    <location>
        <position position="1"/>
    </location>
</feature>
<evidence type="ECO:0000256" key="6">
    <source>
        <dbReference type="ARBA" id="ARBA00023163"/>
    </source>
</evidence>
<dbReference type="GO" id="GO:0003677">
    <property type="term" value="F:DNA binding"/>
    <property type="evidence" value="ECO:0007669"/>
    <property type="project" value="UniProtKB-KW"/>
</dbReference>
<dbReference type="GO" id="GO:0006355">
    <property type="term" value="P:regulation of DNA-templated transcription"/>
    <property type="evidence" value="ECO:0007669"/>
    <property type="project" value="InterPro"/>
</dbReference>
<evidence type="ECO:0000256" key="7">
    <source>
        <dbReference type="ARBA" id="ARBA00023242"/>
    </source>
</evidence>
<name>Q6GNG9_XENLA</name>
<evidence type="ECO:0000256" key="10">
    <source>
        <dbReference type="ARBA" id="ARBA00030353"/>
    </source>
</evidence>
<evidence type="ECO:0000256" key="1">
    <source>
        <dbReference type="ARBA" id="ARBA00004123"/>
    </source>
</evidence>
<evidence type="ECO:0000256" key="5">
    <source>
        <dbReference type="ARBA" id="ARBA00023125"/>
    </source>
</evidence>
<gene>
    <name evidence="13" type="primary">LOC443660</name>
</gene>
<dbReference type="AlphaFoldDB" id="Q6GNG9"/>
<evidence type="ECO:0000256" key="4">
    <source>
        <dbReference type="ARBA" id="ARBA00023015"/>
    </source>
</evidence>
<dbReference type="EMBL" id="BC073543">
    <property type="protein sequence ID" value="AAH73543.1"/>
    <property type="molecule type" value="mRNA"/>
</dbReference>
<keyword evidence="5" id="KW-0238">DNA-binding</keyword>
<keyword evidence="3" id="KW-0597">Phosphoprotein</keyword>
<evidence type="ECO:0000256" key="12">
    <source>
        <dbReference type="SAM" id="MobiDB-lite"/>
    </source>
</evidence>
<feature type="compositionally biased region" description="Polar residues" evidence="12">
    <location>
        <begin position="23"/>
        <end position="47"/>
    </location>
</feature>
<comment type="function">
    <text evidence="8">Component of the transcription factor SL1/TIF-IB complex, which is involved in the assembly of the PIC (preinitiation complex) during RNA polymerase I-dependent transcription. The rate of PIC formation probably is primarily dependent on the rate of association of SL1/TIF-IB with the rDNA promoter. SL1/TIF-IB is involved in stabilization of nucleolar transcription factor 1/UBTF on rDNA. Formation of SL1/TIF-IB excludes the association of TBP with TFIID subunits.</text>
</comment>
<evidence type="ECO:0000256" key="11">
    <source>
        <dbReference type="ARBA" id="ARBA00032499"/>
    </source>
</evidence>
<reference evidence="13" key="1">
    <citation type="submission" date="2004-06" db="EMBL/GenBank/DDBJ databases">
        <authorList>
            <consortium name="NIH - Xenopus Gene Collection (XGC) project"/>
        </authorList>
    </citation>
    <scope>NUCLEOTIDE SEQUENCE [LARGE SCALE MRNA]</scope>
    <source>
        <tissue evidence="13">Spleen</tissue>
    </source>
</reference>
<feature type="region of interest" description="Disordered" evidence="12">
    <location>
        <begin position="1"/>
        <end position="74"/>
    </location>
</feature>
<comment type="subcellular location">
    <subcellularLocation>
        <location evidence="1">Nucleus</location>
    </subcellularLocation>
</comment>
<keyword evidence="6" id="KW-0804">Transcription</keyword>
<evidence type="ECO:0000256" key="9">
    <source>
        <dbReference type="ARBA" id="ARBA00025940"/>
    </source>
</evidence>
<dbReference type="PANTHER" id="PTHR14562:SF3">
    <property type="entry name" value="TATA BOX-BINDING PROTEIN-ASSOCIATED FACTOR RNA POLYMERASE I SUBUNIT D"/>
    <property type="match status" value="1"/>
</dbReference>
<dbReference type="PANTHER" id="PTHR14562">
    <property type="entry name" value="TATA BOX-BINDING PROTEIN ASSOCIATED FACTOR RNA POLYMERASE I SUBUNIT D"/>
    <property type="match status" value="1"/>
</dbReference>
<proteinExistence type="evidence at transcript level"/>
<keyword evidence="4" id="KW-0805">Transcription regulation</keyword>
<evidence type="ECO:0000313" key="13">
    <source>
        <dbReference type="EMBL" id="AAH73543.1"/>
    </source>
</evidence>
<organism evidence="13">
    <name type="scientific">Xenopus laevis</name>
    <name type="common">African clawed frog</name>
    <dbReference type="NCBI Taxonomy" id="8355"/>
    <lineage>
        <taxon>Eukaryota</taxon>
        <taxon>Metazoa</taxon>
        <taxon>Chordata</taxon>
        <taxon>Craniata</taxon>
        <taxon>Vertebrata</taxon>
        <taxon>Euteleostomi</taxon>
        <taxon>Amphibia</taxon>
        <taxon>Batrachia</taxon>
        <taxon>Anura</taxon>
        <taxon>Pipoidea</taxon>
        <taxon>Pipidae</taxon>
        <taxon>Xenopodinae</taxon>
        <taxon>Xenopus</taxon>
        <taxon>Xenopus</taxon>
    </lineage>
</organism>
<evidence type="ECO:0000256" key="3">
    <source>
        <dbReference type="ARBA" id="ARBA00022553"/>
    </source>
</evidence>
<dbReference type="Pfam" id="PF15333">
    <property type="entry name" value="TAF1D"/>
    <property type="match status" value="1"/>
</dbReference>
<dbReference type="GO" id="GO:0005668">
    <property type="term" value="C:RNA polymerase transcription factor SL1 complex"/>
    <property type="evidence" value="ECO:0007669"/>
    <property type="project" value="InterPro"/>
</dbReference>
<accession>Q6GNG9</accession>
<evidence type="ECO:0000256" key="2">
    <source>
        <dbReference type="ARBA" id="ARBA00018992"/>
    </source>
</evidence>
<comment type="subunit">
    <text evidence="9">Component of the transcription factor SL1/TIF-IB complex, composed of TBP and at least TAF1A, TAF1B, TAF1C and TAF1D. Interacts with UBTF.</text>
</comment>
<evidence type="ECO:0000256" key="8">
    <source>
        <dbReference type="ARBA" id="ARBA00025110"/>
    </source>
</evidence>